<dbReference type="GeneID" id="8384152"/>
<feature type="region of interest" description="Disordered" evidence="1">
    <location>
        <begin position="65"/>
        <end position="111"/>
    </location>
</feature>
<dbReference type="STRING" id="519442.Huta_1861"/>
<sequence length="134" mass="15065">MYERTYGTDWETLGKDEAAERAFALGVAAEIGAGNPEEYERVLQAGGTSYDRSLIELAYQEGKRKAAGRRGDVEESTTVWAELVEPDGDKTTVDPEDEPERRDSLPPALDSIEMLEQRLEDGLEREELPDFLRK</sequence>
<gene>
    <name evidence="2" type="ordered locus">Huta_1861</name>
</gene>
<dbReference type="KEGG" id="hut:Huta_1861"/>
<name>C7NSE4_HALUD</name>
<evidence type="ECO:0000313" key="3">
    <source>
        <dbReference type="Proteomes" id="UP000002071"/>
    </source>
</evidence>
<dbReference type="RefSeq" id="WP_015789603.1">
    <property type="nucleotide sequence ID" value="NC_013158.1"/>
</dbReference>
<keyword evidence="3" id="KW-1185">Reference proteome</keyword>
<proteinExistence type="predicted"/>
<accession>C7NSE4</accession>
<dbReference type="OrthoDB" id="252552at2157"/>
<feature type="compositionally biased region" description="Basic and acidic residues" evidence="1">
    <location>
        <begin position="87"/>
        <end position="104"/>
    </location>
</feature>
<dbReference type="HOGENOM" id="CLU_123711_0_0_2"/>
<protein>
    <submittedName>
        <fullName evidence="2">Uncharacterized protein</fullName>
    </submittedName>
</protein>
<evidence type="ECO:0000256" key="1">
    <source>
        <dbReference type="SAM" id="MobiDB-lite"/>
    </source>
</evidence>
<dbReference type="Pfam" id="PF26244">
    <property type="entry name" value="DUF8057"/>
    <property type="match status" value="1"/>
</dbReference>
<dbReference type="EMBL" id="CP001687">
    <property type="protein sequence ID" value="ACV12031.1"/>
    <property type="molecule type" value="Genomic_DNA"/>
</dbReference>
<dbReference type="AlphaFoldDB" id="C7NSE4"/>
<reference evidence="2 3" key="1">
    <citation type="journal article" date="2009" name="Stand. Genomic Sci.">
        <title>Complete genome sequence of Halorhabdus utahensis type strain (AX-2).</title>
        <authorList>
            <person name="Anderson I."/>
            <person name="Tindall B.J."/>
            <person name="Pomrenke H."/>
            <person name="Goker M."/>
            <person name="Lapidus A."/>
            <person name="Nolan M."/>
            <person name="Copeland A."/>
            <person name="Glavina Del Rio T."/>
            <person name="Chen F."/>
            <person name="Tice H."/>
            <person name="Cheng J.F."/>
            <person name="Lucas S."/>
            <person name="Chertkov O."/>
            <person name="Bruce D."/>
            <person name="Brettin T."/>
            <person name="Detter J.C."/>
            <person name="Han C."/>
            <person name="Goodwin L."/>
            <person name="Land M."/>
            <person name="Hauser L."/>
            <person name="Chang Y.J."/>
            <person name="Jeffries C.D."/>
            <person name="Pitluck S."/>
            <person name="Pati A."/>
            <person name="Mavromatis K."/>
            <person name="Ivanova N."/>
            <person name="Ovchinnikova G."/>
            <person name="Chen A."/>
            <person name="Palaniappan K."/>
            <person name="Chain P."/>
            <person name="Rohde M."/>
            <person name="Bristow J."/>
            <person name="Eisen J.A."/>
            <person name="Markowitz V."/>
            <person name="Hugenholtz P."/>
            <person name="Kyrpides N.C."/>
            <person name="Klenk H.P."/>
        </authorList>
    </citation>
    <scope>NUCLEOTIDE SEQUENCE [LARGE SCALE GENOMIC DNA]</scope>
    <source>
        <strain evidence="3">DSM 12940 / JCM 11049 / AX-2</strain>
    </source>
</reference>
<dbReference type="eggNOG" id="arCOG06348">
    <property type="taxonomic scope" value="Archaea"/>
</dbReference>
<evidence type="ECO:0000313" key="2">
    <source>
        <dbReference type="EMBL" id="ACV12031.1"/>
    </source>
</evidence>
<organism evidence="2 3">
    <name type="scientific">Halorhabdus utahensis (strain DSM 12940 / JCM 11049 / AX-2)</name>
    <dbReference type="NCBI Taxonomy" id="519442"/>
    <lineage>
        <taxon>Archaea</taxon>
        <taxon>Methanobacteriati</taxon>
        <taxon>Methanobacteriota</taxon>
        <taxon>Stenosarchaea group</taxon>
        <taxon>Halobacteria</taxon>
        <taxon>Halobacteriales</taxon>
        <taxon>Haloarculaceae</taxon>
        <taxon>Halorhabdus</taxon>
    </lineage>
</organism>
<dbReference type="Proteomes" id="UP000002071">
    <property type="component" value="Chromosome"/>
</dbReference>
<dbReference type="InterPro" id="IPR058370">
    <property type="entry name" value="DUF8057"/>
</dbReference>